<dbReference type="GO" id="GO:0000981">
    <property type="term" value="F:DNA-binding transcription factor activity, RNA polymerase II-specific"/>
    <property type="evidence" value="ECO:0007669"/>
    <property type="project" value="TreeGrafter"/>
</dbReference>
<dbReference type="GO" id="GO:0008270">
    <property type="term" value="F:zinc ion binding"/>
    <property type="evidence" value="ECO:0007669"/>
    <property type="project" value="UniProtKB-KW"/>
</dbReference>
<sequence length="386" mass="41896">MNLTFGNSFGLDSPRPEKRETRCPIPGCDGTGHVTGLYPHHRSLSGCPHKVRVPLEILAMHENVLKCPTPGCTGRGHVNSNRNTHRSLSGCPIAAAEKLAMSQDKSQLDSPQTGQCPEQTHRTSLVKQIEFNFRSQAITSPRATGSKEQEKFGKVPFDYASFDAQVFGKRPLVQTGQGRKTPPFPECKLRGLTRVYKTYVDHSFKPSPFSLAPEGAEIEVDENGTLDLSMKKSRILDKAVPLTATNTSVPTPSSSPFKTSSILVNAAFYQALCDQEGWDMPVNYSKAHGKTEEEKEVSGPVLSSSQAQRVLLPLRGLLCPLTRVVTLGSSVSGVSLTFPEAPAVGGLKDPVSSLENLEEKKFPGEAAIPSPKAKLHARDPKKELIT</sequence>
<dbReference type="GO" id="GO:0000978">
    <property type="term" value="F:RNA polymerase II cis-regulatory region sequence-specific DNA binding"/>
    <property type="evidence" value="ECO:0007669"/>
    <property type="project" value="TreeGrafter"/>
</dbReference>
<dbReference type="AlphaFoldDB" id="A0A5N4CCB6"/>
<comment type="caution">
    <text evidence="14">The sequence shown here is derived from an EMBL/GenBank/DDBJ whole genome shotgun (WGS) entry which is preliminary data.</text>
</comment>
<dbReference type="SUPFAM" id="SSF103637">
    <property type="entry name" value="CCHHC domain"/>
    <property type="match status" value="2"/>
</dbReference>
<keyword evidence="4" id="KW-0677">Repeat</keyword>
<keyword evidence="9" id="KW-0804">Transcription</keyword>
<dbReference type="PROSITE" id="PS51802">
    <property type="entry name" value="ZF_CCHHC"/>
    <property type="match status" value="2"/>
</dbReference>
<keyword evidence="10" id="KW-0539">Nucleus</keyword>
<comment type="subcellular location">
    <subcellularLocation>
        <location evidence="1">Nucleus</location>
    </subcellularLocation>
</comment>
<feature type="region of interest" description="Disordered" evidence="12">
    <location>
        <begin position="362"/>
        <end position="386"/>
    </location>
</feature>
<keyword evidence="5 11" id="KW-0863">Zinc-finger</keyword>
<evidence type="ECO:0000256" key="11">
    <source>
        <dbReference type="PROSITE-ProRule" id="PRU01143"/>
    </source>
</evidence>
<evidence type="ECO:0000313" key="15">
    <source>
        <dbReference type="Proteomes" id="UP000299084"/>
    </source>
</evidence>
<evidence type="ECO:0000256" key="7">
    <source>
        <dbReference type="ARBA" id="ARBA00023015"/>
    </source>
</evidence>
<evidence type="ECO:0000256" key="9">
    <source>
        <dbReference type="ARBA" id="ARBA00023163"/>
    </source>
</evidence>
<evidence type="ECO:0000256" key="12">
    <source>
        <dbReference type="SAM" id="MobiDB-lite"/>
    </source>
</evidence>
<evidence type="ECO:0000256" key="1">
    <source>
        <dbReference type="ARBA" id="ARBA00004123"/>
    </source>
</evidence>
<feature type="compositionally biased region" description="Basic and acidic residues" evidence="12">
    <location>
        <begin position="376"/>
        <end position="386"/>
    </location>
</feature>
<keyword evidence="3" id="KW-0479">Metal-binding</keyword>
<evidence type="ECO:0000256" key="4">
    <source>
        <dbReference type="ARBA" id="ARBA00022737"/>
    </source>
</evidence>
<evidence type="ECO:0000313" key="14">
    <source>
        <dbReference type="EMBL" id="KAB1256551.1"/>
    </source>
</evidence>
<accession>A0A5N4CCB6</accession>
<dbReference type="PANTHER" id="PTHR10816">
    <property type="entry name" value="MYELIN TRANSCRIPTION FACTOR 1-RELATED"/>
    <property type="match status" value="1"/>
</dbReference>
<dbReference type="Gene3D" id="4.10.320.30">
    <property type="match status" value="2"/>
</dbReference>
<keyword evidence="8" id="KW-0238">DNA-binding</keyword>
<dbReference type="Pfam" id="PF01530">
    <property type="entry name" value="zf-C2HC"/>
    <property type="match status" value="2"/>
</dbReference>
<evidence type="ECO:0000259" key="13">
    <source>
        <dbReference type="Pfam" id="PF08474"/>
    </source>
</evidence>
<evidence type="ECO:0000256" key="10">
    <source>
        <dbReference type="ARBA" id="ARBA00023242"/>
    </source>
</evidence>
<protein>
    <submittedName>
        <fullName evidence="14">Suppression of tumorigenicity 18 protein</fullName>
    </submittedName>
</protein>
<evidence type="ECO:0000256" key="8">
    <source>
        <dbReference type="ARBA" id="ARBA00023125"/>
    </source>
</evidence>
<feature type="domain" description="Myelin transcription factor 1" evidence="13">
    <location>
        <begin position="210"/>
        <end position="299"/>
    </location>
</feature>
<dbReference type="FunFam" id="4.10.320.30:FF:000001">
    <property type="entry name" value="Myelin transcription factor 1-like, a"/>
    <property type="match status" value="2"/>
</dbReference>
<dbReference type="InterPro" id="IPR002515">
    <property type="entry name" value="Znf_C2H2C"/>
</dbReference>
<gene>
    <name evidence="14" type="ORF">Cadr_000027458</name>
</gene>
<dbReference type="InterPro" id="IPR036060">
    <property type="entry name" value="Znf_C2H2C_sf"/>
</dbReference>
<name>A0A5N4CCB6_CAMDR</name>
<dbReference type="Pfam" id="PF08474">
    <property type="entry name" value="MYT1"/>
    <property type="match status" value="2"/>
</dbReference>
<keyword evidence="15" id="KW-1185">Reference proteome</keyword>
<reference evidence="14 15" key="1">
    <citation type="journal article" date="2019" name="Mol. Ecol. Resour.">
        <title>Improving Illumina assemblies with Hi-C and long reads: an example with the North African dromedary.</title>
        <authorList>
            <person name="Elbers J.P."/>
            <person name="Rogers M.F."/>
            <person name="Perelman P.L."/>
            <person name="Proskuryakova A.A."/>
            <person name="Serdyukova N.A."/>
            <person name="Johnson W.E."/>
            <person name="Horin P."/>
            <person name="Corander J."/>
            <person name="Murphy D."/>
            <person name="Burger P.A."/>
        </authorList>
    </citation>
    <scope>NUCLEOTIDE SEQUENCE [LARGE SCALE GENOMIC DNA]</scope>
    <source>
        <strain evidence="14">Drom800</strain>
        <tissue evidence="14">Blood</tissue>
    </source>
</reference>
<comment type="similarity">
    <text evidence="2">Belongs to the MYT1 family.</text>
</comment>
<evidence type="ECO:0000256" key="5">
    <source>
        <dbReference type="ARBA" id="ARBA00022771"/>
    </source>
</evidence>
<evidence type="ECO:0000256" key="6">
    <source>
        <dbReference type="ARBA" id="ARBA00022833"/>
    </source>
</evidence>
<dbReference type="GO" id="GO:0005634">
    <property type="term" value="C:nucleus"/>
    <property type="evidence" value="ECO:0007669"/>
    <property type="project" value="UniProtKB-SubCell"/>
</dbReference>
<evidence type="ECO:0000256" key="3">
    <source>
        <dbReference type="ARBA" id="ARBA00022723"/>
    </source>
</evidence>
<feature type="domain" description="Myelin transcription factor 1" evidence="13">
    <location>
        <begin position="135"/>
        <end position="197"/>
    </location>
</feature>
<evidence type="ECO:0000256" key="2">
    <source>
        <dbReference type="ARBA" id="ARBA00010194"/>
    </source>
</evidence>
<keyword evidence="7" id="KW-0805">Transcription regulation</keyword>
<dbReference type="PANTHER" id="PTHR10816:SF9">
    <property type="entry name" value="SUPPRESSION OF TUMORIGENICITY 18 PROTEIN"/>
    <property type="match status" value="1"/>
</dbReference>
<dbReference type="EMBL" id="JWIN03000029">
    <property type="protein sequence ID" value="KAB1256551.1"/>
    <property type="molecule type" value="Genomic_DNA"/>
</dbReference>
<keyword evidence="6" id="KW-0862">Zinc</keyword>
<dbReference type="Proteomes" id="UP000299084">
    <property type="component" value="Unassembled WGS sequence"/>
</dbReference>
<dbReference type="InterPro" id="IPR013681">
    <property type="entry name" value="Myelin_TF"/>
</dbReference>
<proteinExistence type="inferred from homology"/>
<organism evidence="14 15">
    <name type="scientific">Camelus dromedarius</name>
    <name type="common">Dromedary</name>
    <name type="synonym">Arabian camel</name>
    <dbReference type="NCBI Taxonomy" id="9838"/>
    <lineage>
        <taxon>Eukaryota</taxon>
        <taxon>Metazoa</taxon>
        <taxon>Chordata</taxon>
        <taxon>Craniata</taxon>
        <taxon>Vertebrata</taxon>
        <taxon>Euteleostomi</taxon>
        <taxon>Mammalia</taxon>
        <taxon>Eutheria</taxon>
        <taxon>Laurasiatheria</taxon>
        <taxon>Artiodactyla</taxon>
        <taxon>Tylopoda</taxon>
        <taxon>Camelidae</taxon>
        <taxon>Camelus</taxon>
    </lineage>
</organism>